<dbReference type="Proteomes" id="UP001251528">
    <property type="component" value="Unassembled WGS sequence"/>
</dbReference>
<dbReference type="EMBL" id="JASWJB010000210">
    <property type="protein sequence ID" value="KAK2593468.1"/>
    <property type="molecule type" value="Genomic_DNA"/>
</dbReference>
<gene>
    <name evidence="2" type="ORF">QQS21_008841</name>
</gene>
<name>A0AAJ0CI37_9HYPO</name>
<keyword evidence="3" id="KW-1185">Reference proteome</keyword>
<accession>A0AAJ0CI37</accession>
<evidence type="ECO:0000256" key="1">
    <source>
        <dbReference type="SAM" id="Coils"/>
    </source>
</evidence>
<dbReference type="AlphaFoldDB" id="A0AAJ0CI37"/>
<evidence type="ECO:0000313" key="3">
    <source>
        <dbReference type="Proteomes" id="UP001251528"/>
    </source>
</evidence>
<comment type="caution">
    <text evidence="2">The sequence shown here is derived from an EMBL/GenBank/DDBJ whole genome shotgun (WGS) entry which is preliminary data.</text>
</comment>
<sequence length="437" mass="49593">MEDLCKDCGKRQDARVDLLEMKTYAEIDVDLTPIVVLGCGHFFTAETLDGLMGLHTAYISNPEGRFTSLADMSATLAEKIPLCPDCKRPVGQYVTRRYNRIINRAVADETSKRFLVTGKNELKNIDLELEKLQEKLAASHSDFSRFINMLHGHLKALFEKQVLARYADYDKLRRKIQDLRRRTSERYQPSHKLYEATILALRKKKLDGLSEQLANLSLESTRQPVERDRRVTLAVEMALLKLDFITLEDKLGISKALSSVTSTQDFQWPGGSPHLLTKPFLKTCTSFISSCGTEALPKLAVEGTLYQARMAQMYQSCHSLDEADKARATDFIADAKKNLERASLLCEQPFQHANKLKEAVQETIRLLQRERYETVSPEEVAAIKRAMVTGPTGLATHSGHWYNCVNGHPVRIFTKHFYLGVEAAWAVRSNMDVVCYW</sequence>
<feature type="coiled-coil region" evidence="1">
    <location>
        <begin position="115"/>
        <end position="142"/>
    </location>
</feature>
<protein>
    <submittedName>
        <fullName evidence="2">Uncharacterized protein</fullName>
    </submittedName>
</protein>
<keyword evidence="1" id="KW-0175">Coiled coil</keyword>
<organism evidence="2 3">
    <name type="scientific">Conoideocrella luteorostrata</name>
    <dbReference type="NCBI Taxonomy" id="1105319"/>
    <lineage>
        <taxon>Eukaryota</taxon>
        <taxon>Fungi</taxon>
        <taxon>Dikarya</taxon>
        <taxon>Ascomycota</taxon>
        <taxon>Pezizomycotina</taxon>
        <taxon>Sordariomycetes</taxon>
        <taxon>Hypocreomycetidae</taxon>
        <taxon>Hypocreales</taxon>
        <taxon>Clavicipitaceae</taxon>
        <taxon>Conoideocrella</taxon>
    </lineage>
</organism>
<evidence type="ECO:0000313" key="2">
    <source>
        <dbReference type="EMBL" id="KAK2593468.1"/>
    </source>
</evidence>
<reference evidence="2" key="1">
    <citation type="submission" date="2023-06" db="EMBL/GenBank/DDBJ databases">
        <title>Conoideocrella luteorostrata (Hypocreales: Clavicipitaceae), a potential biocontrol fungus for elongate hemlock scale in United States Christmas tree production areas.</title>
        <authorList>
            <person name="Barrett H."/>
            <person name="Lovett B."/>
            <person name="Macias A.M."/>
            <person name="Stajich J.E."/>
            <person name="Kasson M.T."/>
        </authorList>
    </citation>
    <scope>NUCLEOTIDE SEQUENCE</scope>
    <source>
        <strain evidence="2">ARSEF 14590</strain>
    </source>
</reference>
<proteinExistence type="predicted"/>